<evidence type="ECO:0000313" key="3">
    <source>
        <dbReference type="Proteomes" id="UP000183832"/>
    </source>
</evidence>
<name>A0A1J1IV08_9DIPT</name>
<reference evidence="2 3" key="1">
    <citation type="submission" date="2015-04" db="EMBL/GenBank/DDBJ databases">
        <authorList>
            <person name="Syromyatnikov M.Y."/>
            <person name="Popov V.N."/>
        </authorList>
    </citation>
    <scope>NUCLEOTIDE SEQUENCE [LARGE SCALE GENOMIC DNA]</scope>
</reference>
<sequence>MTRISFYFTVFLCIYALAIIGLVNAGGDVPSSKPECGLVSLPCATLNCPEGVEKIYEGAGFCCCYF</sequence>
<evidence type="ECO:0000256" key="1">
    <source>
        <dbReference type="SAM" id="SignalP"/>
    </source>
</evidence>
<proteinExistence type="predicted"/>
<evidence type="ECO:0000313" key="2">
    <source>
        <dbReference type="EMBL" id="CRL03944.1"/>
    </source>
</evidence>
<keyword evidence="1" id="KW-0732">Signal</keyword>
<keyword evidence="3" id="KW-1185">Reference proteome</keyword>
<organism evidence="2 3">
    <name type="scientific">Clunio marinus</name>
    <dbReference type="NCBI Taxonomy" id="568069"/>
    <lineage>
        <taxon>Eukaryota</taxon>
        <taxon>Metazoa</taxon>
        <taxon>Ecdysozoa</taxon>
        <taxon>Arthropoda</taxon>
        <taxon>Hexapoda</taxon>
        <taxon>Insecta</taxon>
        <taxon>Pterygota</taxon>
        <taxon>Neoptera</taxon>
        <taxon>Endopterygota</taxon>
        <taxon>Diptera</taxon>
        <taxon>Nematocera</taxon>
        <taxon>Chironomoidea</taxon>
        <taxon>Chironomidae</taxon>
        <taxon>Clunio</taxon>
    </lineage>
</organism>
<protein>
    <submittedName>
        <fullName evidence="2">CLUMA_CG017065, isoform A</fullName>
    </submittedName>
</protein>
<dbReference type="EMBL" id="CVRI01000060">
    <property type="protein sequence ID" value="CRL03944.1"/>
    <property type="molecule type" value="Genomic_DNA"/>
</dbReference>
<accession>A0A1J1IV08</accession>
<gene>
    <name evidence="2" type="ORF">CLUMA_CG017065</name>
</gene>
<dbReference type="Proteomes" id="UP000183832">
    <property type="component" value="Unassembled WGS sequence"/>
</dbReference>
<dbReference type="AlphaFoldDB" id="A0A1J1IV08"/>
<feature type="signal peptide" evidence="1">
    <location>
        <begin position="1"/>
        <end position="25"/>
    </location>
</feature>
<feature type="chain" id="PRO_5012204654" evidence="1">
    <location>
        <begin position="26"/>
        <end position="66"/>
    </location>
</feature>